<comment type="catalytic activity">
    <reaction evidence="10 11">
        <text>shikimate + ATP = 3-phosphoshikimate + ADP + H(+)</text>
        <dbReference type="Rhea" id="RHEA:13121"/>
        <dbReference type="ChEBI" id="CHEBI:15378"/>
        <dbReference type="ChEBI" id="CHEBI:30616"/>
        <dbReference type="ChEBI" id="CHEBI:36208"/>
        <dbReference type="ChEBI" id="CHEBI:145989"/>
        <dbReference type="ChEBI" id="CHEBI:456216"/>
        <dbReference type="EC" id="2.7.1.71"/>
    </reaction>
</comment>
<dbReference type="PANTHER" id="PTHR21087">
    <property type="entry name" value="SHIKIMATE KINASE"/>
    <property type="match status" value="1"/>
</dbReference>
<dbReference type="UniPathway" id="UPA00053">
    <property type="reaction ID" value="UER00088"/>
</dbReference>
<dbReference type="InterPro" id="IPR031322">
    <property type="entry name" value="Shikimate/glucono_kinase"/>
</dbReference>
<dbReference type="CDD" id="cd00464">
    <property type="entry name" value="SK"/>
    <property type="match status" value="1"/>
</dbReference>
<evidence type="ECO:0000256" key="5">
    <source>
        <dbReference type="ARBA" id="ARBA00022679"/>
    </source>
</evidence>
<evidence type="ECO:0000256" key="3">
    <source>
        <dbReference type="ARBA" id="ARBA00012154"/>
    </source>
</evidence>
<dbReference type="Pfam" id="PF01202">
    <property type="entry name" value="SKI"/>
    <property type="match status" value="1"/>
</dbReference>
<feature type="binding site" evidence="11">
    <location>
        <position position="18"/>
    </location>
    <ligand>
        <name>Mg(2+)</name>
        <dbReference type="ChEBI" id="CHEBI:18420"/>
    </ligand>
</feature>
<comment type="function">
    <text evidence="11">Catalyzes the specific phosphorylation of the 3-hydroxyl group of shikimic acid using ATP as a cosubstrate.</text>
</comment>
<dbReference type="GO" id="GO:0008652">
    <property type="term" value="P:amino acid biosynthetic process"/>
    <property type="evidence" value="ECO:0007669"/>
    <property type="project" value="UniProtKB-KW"/>
</dbReference>
<proteinExistence type="inferred from homology"/>
<dbReference type="GO" id="GO:0000287">
    <property type="term" value="F:magnesium ion binding"/>
    <property type="evidence" value="ECO:0007669"/>
    <property type="project" value="UniProtKB-UniRule"/>
</dbReference>
<keyword evidence="11" id="KW-0479">Metal-binding</keyword>
<feature type="binding site" evidence="11">
    <location>
        <position position="121"/>
    </location>
    <ligand>
        <name>ATP</name>
        <dbReference type="ChEBI" id="CHEBI:30616"/>
    </ligand>
</feature>
<evidence type="ECO:0000256" key="10">
    <source>
        <dbReference type="ARBA" id="ARBA00048567"/>
    </source>
</evidence>
<feature type="binding site" evidence="11">
    <location>
        <position position="60"/>
    </location>
    <ligand>
        <name>substrate</name>
    </ligand>
</feature>
<dbReference type="GO" id="GO:0004765">
    <property type="term" value="F:shikimate kinase activity"/>
    <property type="evidence" value="ECO:0007669"/>
    <property type="project" value="UniProtKB-UniRule"/>
</dbReference>
<comment type="subunit">
    <text evidence="11">Monomer.</text>
</comment>
<evidence type="ECO:0000313" key="12">
    <source>
        <dbReference type="EMBL" id="TMQ56739.1"/>
    </source>
</evidence>
<dbReference type="GO" id="GO:0005524">
    <property type="term" value="F:ATP binding"/>
    <property type="evidence" value="ECO:0007669"/>
    <property type="project" value="UniProtKB-UniRule"/>
</dbReference>
<dbReference type="InterPro" id="IPR000623">
    <property type="entry name" value="Shikimate_kinase/TSH1"/>
</dbReference>
<protein>
    <recommendedName>
        <fullName evidence="3 11">Shikimate kinase</fullName>
        <shortName evidence="11">SK</shortName>
        <ecNumber evidence="3 11">2.7.1.71</ecNumber>
    </recommendedName>
</protein>
<feature type="binding site" evidence="11">
    <location>
        <position position="36"/>
    </location>
    <ligand>
        <name>substrate</name>
    </ligand>
</feature>
<keyword evidence="8 11" id="KW-0067">ATP-binding</keyword>
<evidence type="ECO:0000256" key="1">
    <source>
        <dbReference type="ARBA" id="ARBA00004842"/>
    </source>
</evidence>
<dbReference type="GO" id="GO:0009423">
    <property type="term" value="P:chorismate biosynthetic process"/>
    <property type="evidence" value="ECO:0007669"/>
    <property type="project" value="UniProtKB-UniRule"/>
</dbReference>
<comment type="caution">
    <text evidence="12">The sequence shown here is derived from an EMBL/GenBank/DDBJ whole genome shotgun (WGS) entry which is preliminary data.</text>
</comment>
<keyword evidence="7 11" id="KW-0418">Kinase</keyword>
<dbReference type="Gene3D" id="3.40.50.300">
    <property type="entry name" value="P-loop containing nucleotide triphosphate hydrolases"/>
    <property type="match status" value="1"/>
</dbReference>
<dbReference type="GO" id="GO:0009073">
    <property type="term" value="P:aromatic amino acid family biosynthetic process"/>
    <property type="evidence" value="ECO:0007669"/>
    <property type="project" value="UniProtKB-KW"/>
</dbReference>
<evidence type="ECO:0000256" key="6">
    <source>
        <dbReference type="ARBA" id="ARBA00022741"/>
    </source>
</evidence>
<keyword evidence="11" id="KW-0460">Magnesium</keyword>
<keyword evidence="4 11" id="KW-0028">Amino-acid biosynthesis</keyword>
<name>A0A538SZB2_UNCEI</name>
<evidence type="ECO:0000256" key="11">
    <source>
        <dbReference type="HAMAP-Rule" id="MF_00109"/>
    </source>
</evidence>
<keyword evidence="5 11" id="KW-0808">Transferase</keyword>
<reference evidence="12 13" key="1">
    <citation type="journal article" date="2019" name="Nat. Microbiol.">
        <title>Mediterranean grassland soil C-N compound turnover is dependent on rainfall and depth, and is mediated by genomically divergent microorganisms.</title>
        <authorList>
            <person name="Diamond S."/>
            <person name="Andeer P.F."/>
            <person name="Li Z."/>
            <person name="Crits-Christoph A."/>
            <person name="Burstein D."/>
            <person name="Anantharaman K."/>
            <person name="Lane K.R."/>
            <person name="Thomas B.C."/>
            <person name="Pan C."/>
            <person name="Northen T.R."/>
            <person name="Banfield J.F."/>
        </authorList>
    </citation>
    <scope>NUCLEOTIDE SEQUENCE [LARGE SCALE GENOMIC DNA]</scope>
    <source>
        <strain evidence="12">WS_2</strain>
    </source>
</reference>
<dbReference type="Proteomes" id="UP000317716">
    <property type="component" value="Unassembled WGS sequence"/>
</dbReference>
<comment type="pathway">
    <text evidence="1 11">Metabolic intermediate biosynthesis; chorismate biosynthesis; chorismate from D-erythrose 4-phosphate and phosphoenolpyruvate: step 5/7.</text>
</comment>
<evidence type="ECO:0000256" key="8">
    <source>
        <dbReference type="ARBA" id="ARBA00022840"/>
    </source>
</evidence>
<dbReference type="AlphaFoldDB" id="A0A538SZB2"/>
<keyword evidence="11" id="KW-0963">Cytoplasm</keyword>
<dbReference type="EMBL" id="VBOS01000151">
    <property type="protein sequence ID" value="TMQ56739.1"/>
    <property type="molecule type" value="Genomic_DNA"/>
</dbReference>
<keyword evidence="9 11" id="KW-0057">Aromatic amino acid biosynthesis</keyword>
<comment type="cofactor">
    <cofactor evidence="11">
        <name>Mg(2+)</name>
        <dbReference type="ChEBI" id="CHEBI:18420"/>
    </cofactor>
    <text evidence="11">Binds 1 Mg(2+) ion per subunit.</text>
</comment>
<sequence length="179" mass="18945">MDLDRPIALVGIMGAGKSAVARILGERMGTLVADLDAMIEAEEGTSVAELFERAGEPYFRRRESELLERALAAGARVLACGGGIVLDPGRRALLRSRCSVVWLEVSAAEAARRVSGGEKRRPLLEGRAPDARLASLLAARAPLYAEVAAIRIPTDGQSPEQVAARVLEAVRQAAGPPKP</sequence>
<evidence type="ECO:0000256" key="4">
    <source>
        <dbReference type="ARBA" id="ARBA00022605"/>
    </source>
</evidence>
<dbReference type="InterPro" id="IPR023000">
    <property type="entry name" value="Shikimate_kinase_CS"/>
</dbReference>
<organism evidence="12 13">
    <name type="scientific">Eiseniibacteriota bacterium</name>
    <dbReference type="NCBI Taxonomy" id="2212470"/>
    <lineage>
        <taxon>Bacteria</taxon>
        <taxon>Candidatus Eiseniibacteriota</taxon>
    </lineage>
</organism>
<dbReference type="PANTHER" id="PTHR21087:SF16">
    <property type="entry name" value="SHIKIMATE KINASE 1, CHLOROPLASTIC"/>
    <property type="match status" value="1"/>
</dbReference>
<feature type="binding site" evidence="11">
    <location>
        <position position="140"/>
    </location>
    <ligand>
        <name>substrate</name>
    </ligand>
</feature>
<dbReference type="SUPFAM" id="SSF52540">
    <property type="entry name" value="P-loop containing nucleoside triphosphate hydrolases"/>
    <property type="match status" value="1"/>
</dbReference>
<feature type="binding site" evidence="11">
    <location>
        <begin position="14"/>
        <end position="19"/>
    </location>
    <ligand>
        <name>ATP</name>
        <dbReference type="ChEBI" id="CHEBI:30616"/>
    </ligand>
</feature>
<evidence type="ECO:0000256" key="2">
    <source>
        <dbReference type="ARBA" id="ARBA00006997"/>
    </source>
</evidence>
<dbReference type="PRINTS" id="PR01100">
    <property type="entry name" value="SHIKIMTKNASE"/>
</dbReference>
<comment type="subcellular location">
    <subcellularLocation>
        <location evidence="11">Cytoplasm</location>
    </subcellularLocation>
</comment>
<accession>A0A538SZB2</accession>
<evidence type="ECO:0000313" key="13">
    <source>
        <dbReference type="Proteomes" id="UP000317716"/>
    </source>
</evidence>
<dbReference type="PROSITE" id="PS01128">
    <property type="entry name" value="SHIKIMATE_KINASE"/>
    <property type="match status" value="1"/>
</dbReference>
<dbReference type="InterPro" id="IPR027417">
    <property type="entry name" value="P-loop_NTPase"/>
</dbReference>
<comment type="similarity">
    <text evidence="2 11">Belongs to the shikimate kinase family.</text>
</comment>
<evidence type="ECO:0000256" key="7">
    <source>
        <dbReference type="ARBA" id="ARBA00022777"/>
    </source>
</evidence>
<feature type="binding site" evidence="11">
    <location>
        <position position="82"/>
    </location>
    <ligand>
        <name>substrate</name>
    </ligand>
</feature>
<gene>
    <name evidence="11" type="primary">aroK</name>
    <name evidence="12" type="ORF">E6K72_04545</name>
</gene>
<dbReference type="HAMAP" id="MF_00109">
    <property type="entry name" value="Shikimate_kinase"/>
    <property type="match status" value="1"/>
</dbReference>
<dbReference type="GO" id="GO:0005829">
    <property type="term" value="C:cytosol"/>
    <property type="evidence" value="ECO:0007669"/>
    <property type="project" value="TreeGrafter"/>
</dbReference>
<keyword evidence="6 11" id="KW-0547">Nucleotide-binding</keyword>
<evidence type="ECO:0000256" key="9">
    <source>
        <dbReference type="ARBA" id="ARBA00023141"/>
    </source>
</evidence>
<feature type="binding site" evidence="11">
    <location>
        <position position="157"/>
    </location>
    <ligand>
        <name>ATP</name>
        <dbReference type="ChEBI" id="CHEBI:30616"/>
    </ligand>
</feature>
<dbReference type="EC" id="2.7.1.71" evidence="3 11"/>